<feature type="domain" description="Thioesterase" evidence="19">
    <location>
        <begin position="75"/>
        <end position="147"/>
    </location>
</feature>
<evidence type="ECO:0000256" key="7">
    <source>
        <dbReference type="ARBA" id="ARBA00022801"/>
    </source>
</evidence>
<evidence type="ECO:0000256" key="13">
    <source>
        <dbReference type="ARBA" id="ARBA00052976"/>
    </source>
</evidence>
<keyword evidence="21" id="KW-1185">Reference proteome</keyword>
<accession>A0AA41S0B4</accession>
<comment type="catalytic activity">
    <reaction evidence="13">
        <text>a fatty acyl-CoA + H2O = a fatty acid + CoA + H(+)</text>
        <dbReference type="Rhea" id="RHEA:16781"/>
        <dbReference type="ChEBI" id="CHEBI:15377"/>
        <dbReference type="ChEBI" id="CHEBI:15378"/>
        <dbReference type="ChEBI" id="CHEBI:28868"/>
        <dbReference type="ChEBI" id="CHEBI:57287"/>
        <dbReference type="ChEBI" id="CHEBI:77636"/>
    </reaction>
    <physiologicalReaction direction="left-to-right" evidence="13">
        <dbReference type="Rhea" id="RHEA:16782"/>
    </physiologicalReaction>
</comment>
<evidence type="ECO:0000256" key="2">
    <source>
        <dbReference type="ARBA" id="ARBA00004173"/>
    </source>
</evidence>
<keyword evidence="9" id="KW-0443">Lipid metabolism</keyword>
<dbReference type="InterPro" id="IPR006683">
    <property type="entry name" value="Thioestr_dom"/>
</dbReference>
<dbReference type="CDD" id="cd03443">
    <property type="entry name" value="PaaI_thioesterase"/>
    <property type="match status" value="1"/>
</dbReference>
<evidence type="ECO:0000313" key="20">
    <source>
        <dbReference type="EMBL" id="MCL7026849.1"/>
    </source>
</evidence>
<evidence type="ECO:0000259" key="19">
    <source>
        <dbReference type="Pfam" id="PF03061"/>
    </source>
</evidence>
<organism evidence="20 21">
    <name type="scientific">Papaver nudicaule</name>
    <name type="common">Iceland poppy</name>
    <dbReference type="NCBI Taxonomy" id="74823"/>
    <lineage>
        <taxon>Eukaryota</taxon>
        <taxon>Viridiplantae</taxon>
        <taxon>Streptophyta</taxon>
        <taxon>Embryophyta</taxon>
        <taxon>Tracheophyta</taxon>
        <taxon>Spermatophyta</taxon>
        <taxon>Magnoliopsida</taxon>
        <taxon>Ranunculales</taxon>
        <taxon>Papaveraceae</taxon>
        <taxon>Papaveroideae</taxon>
        <taxon>Papaver</taxon>
    </lineage>
</organism>
<protein>
    <recommendedName>
        <fullName evidence="16">Acyl-coenzyme A thioesterase 13</fullName>
    </recommendedName>
    <alternativeName>
        <fullName evidence="17">Hotdog-fold thioesterase superfamily member 2</fullName>
    </alternativeName>
    <alternativeName>
        <fullName evidence="18">Thioesterase superfamily member 2</fullName>
    </alternativeName>
</protein>
<keyword evidence="6" id="KW-0963">Cytoplasm</keyword>
<gene>
    <name evidence="20" type="ORF">MKW94_004744</name>
</gene>
<dbReference type="Pfam" id="PF03061">
    <property type="entry name" value="4HBT"/>
    <property type="match status" value="1"/>
</dbReference>
<keyword evidence="12" id="KW-0539">Nucleus</keyword>
<dbReference type="FunFam" id="3.10.129.10:FF:000021">
    <property type="entry name" value="Acyl-coenzyme A thioesterase 13"/>
    <property type="match status" value="1"/>
</dbReference>
<dbReference type="AlphaFoldDB" id="A0AA41S0B4"/>
<sequence length="168" mass="18252">MRKGEKSTQGTMANDDETNTIPIKYAKNWLESAAKGQKGSEFDGQALQNLYSIHVQKGFIQCNFIVPKSLSDRDGNWHVGAIASLIDLVGASAVYTANGSINVSVDFNISYFSTVKVQDEVEIEARVLGQKGNLSSSTVVIKNKGNGDLVAVGKQWMSAYDLNLKSKM</sequence>
<evidence type="ECO:0000256" key="17">
    <source>
        <dbReference type="ARBA" id="ARBA00081533"/>
    </source>
</evidence>
<dbReference type="PANTHER" id="PTHR21660:SF1">
    <property type="entry name" value="ACYL-COENZYME A THIOESTERASE 13"/>
    <property type="match status" value="1"/>
</dbReference>
<evidence type="ECO:0000256" key="4">
    <source>
        <dbReference type="ARBA" id="ARBA00004514"/>
    </source>
</evidence>
<keyword evidence="10" id="KW-0496">Mitochondrion</keyword>
<evidence type="ECO:0000256" key="14">
    <source>
        <dbReference type="ARBA" id="ARBA00058205"/>
    </source>
</evidence>
<comment type="subcellular location">
    <subcellularLocation>
        <location evidence="3">Cytoplasm</location>
        <location evidence="3">Cytoskeleton</location>
        <location evidence="3">Spindle</location>
    </subcellularLocation>
    <subcellularLocation>
        <location evidence="4">Cytoplasm</location>
        <location evidence="4">Cytosol</location>
    </subcellularLocation>
    <subcellularLocation>
        <location evidence="2">Mitochondrion</location>
    </subcellularLocation>
    <subcellularLocation>
        <location evidence="1">Nucleus</location>
    </subcellularLocation>
</comment>
<dbReference type="GO" id="GO:0006629">
    <property type="term" value="P:lipid metabolic process"/>
    <property type="evidence" value="ECO:0007669"/>
    <property type="project" value="UniProtKB-KW"/>
</dbReference>
<evidence type="ECO:0000256" key="11">
    <source>
        <dbReference type="ARBA" id="ARBA00023212"/>
    </source>
</evidence>
<dbReference type="InterPro" id="IPR029069">
    <property type="entry name" value="HotDog_dom_sf"/>
</dbReference>
<dbReference type="InterPro" id="IPR039298">
    <property type="entry name" value="ACOT13"/>
</dbReference>
<evidence type="ECO:0000256" key="1">
    <source>
        <dbReference type="ARBA" id="ARBA00004123"/>
    </source>
</evidence>
<evidence type="ECO:0000256" key="16">
    <source>
        <dbReference type="ARBA" id="ARBA00067273"/>
    </source>
</evidence>
<keyword evidence="8" id="KW-0007">Acetylation</keyword>
<dbReference type="GO" id="GO:0047617">
    <property type="term" value="F:fatty acyl-CoA hydrolase activity"/>
    <property type="evidence" value="ECO:0007669"/>
    <property type="project" value="InterPro"/>
</dbReference>
<dbReference type="SUPFAM" id="SSF54637">
    <property type="entry name" value="Thioesterase/thiol ester dehydrase-isomerase"/>
    <property type="match status" value="1"/>
</dbReference>
<keyword evidence="7" id="KW-0378">Hydrolase</keyword>
<evidence type="ECO:0000256" key="5">
    <source>
        <dbReference type="ARBA" id="ARBA00008324"/>
    </source>
</evidence>
<evidence type="ECO:0000256" key="9">
    <source>
        <dbReference type="ARBA" id="ARBA00023098"/>
    </source>
</evidence>
<evidence type="ECO:0000256" key="15">
    <source>
        <dbReference type="ARBA" id="ARBA00064709"/>
    </source>
</evidence>
<dbReference type="EMBL" id="JAJJMA010061734">
    <property type="protein sequence ID" value="MCL7026849.1"/>
    <property type="molecule type" value="Genomic_DNA"/>
</dbReference>
<evidence type="ECO:0000256" key="12">
    <source>
        <dbReference type="ARBA" id="ARBA00023242"/>
    </source>
</evidence>
<evidence type="ECO:0000256" key="3">
    <source>
        <dbReference type="ARBA" id="ARBA00004186"/>
    </source>
</evidence>
<evidence type="ECO:0000313" key="21">
    <source>
        <dbReference type="Proteomes" id="UP001177140"/>
    </source>
</evidence>
<keyword evidence="11" id="KW-0206">Cytoskeleton</keyword>
<dbReference type="PANTHER" id="PTHR21660">
    <property type="entry name" value="THIOESTERASE SUPERFAMILY MEMBER-RELATED"/>
    <property type="match status" value="1"/>
</dbReference>
<evidence type="ECO:0000256" key="6">
    <source>
        <dbReference type="ARBA" id="ARBA00022490"/>
    </source>
</evidence>
<name>A0AA41S0B4_PAPNU</name>
<dbReference type="GO" id="GO:0005634">
    <property type="term" value="C:nucleus"/>
    <property type="evidence" value="ECO:0007669"/>
    <property type="project" value="UniProtKB-SubCell"/>
</dbReference>
<comment type="caution">
    <text evidence="20">The sequence shown here is derived from an EMBL/GenBank/DDBJ whole genome shotgun (WGS) entry which is preliminary data.</text>
</comment>
<reference evidence="20" key="1">
    <citation type="submission" date="2022-03" db="EMBL/GenBank/DDBJ databases">
        <title>A functionally conserved STORR gene fusion in Papaver species that diverged 16.8 million years ago.</title>
        <authorList>
            <person name="Catania T."/>
        </authorList>
    </citation>
    <scope>NUCLEOTIDE SEQUENCE</scope>
    <source>
        <strain evidence="20">S-191538</strain>
    </source>
</reference>
<dbReference type="Gene3D" id="3.10.129.10">
    <property type="entry name" value="Hotdog Thioesterase"/>
    <property type="match status" value="1"/>
</dbReference>
<comment type="function">
    <text evidence="14">Catalyzes the hydrolysis of acyl-CoAs into free fatty acids and coenzyme A (CoASH), regulating their respective intracellular levels. Has acyl-CoA thioesterase activity towards medium (C12) and long-chain (C18) fatty acyl-CoA substrates. Can also hydrolyze 3-hydroxyphenylacetyl-CoA and 3,4-dihydroxyphenylacetyl-CoA (in vitro). May play a role in controlling adaptive thermogenesis.</text>
</comment>
<dbReference type="GO" id="GO:0005829">
    <property type="term" value="C:cytosol"/>
    <property type="evidence" value="ECO:0007669"/>
    <property type="project" value="UniProtKB-SubCell"/>
</dbReference>
<evidence type="ECO:0000256" key="8">
    <source>
        <dbReference type="ARBA" id="ARBA00022990"/>
    </source>
</evidence>
<dbReference type="Proteomes" id="UP001177140">
    <property type="component" value="Unassembled WGS sequence"/>
</dbReference>
<dbReference type="GO" id="GO:0005739">
    <property type="term" value="C:mitochondrion"/>
    <property type="evidence" value="ECO:0007669"/>
    <property type="project" value="UniProtKB-SubCell"/>
</dbReference>
<proteinExistence type="inferred from homology"/>
<evidence type="ECO:0000256" key="10">
    <source>
        <dbReference type="ARBA" id="ARBA00023128"/>
    </source>
</evidence>
<dbReference type="GO" id="GO:0005819">
    <property type="term" value="C:spindle"/>
    <property type="evidence" value="ECO:0007669"/>
    <property type="project" value="UniProtKB-SubCell"/>
</dbReference>
<evidence type="ECO:0000256" key="18">
    <source>
        <dbReference type="ARBA" id="ARBA00083956"/>
    </source>
</evidence>
<comment type="similarity">
    <text evidence="5">Belongs to the thioesterase PaaI family.</text>
</comment>
<comment type="subunit">
    <text evidence="15">Homotetramer. Interacts with PCTP.</text>
</comment>